<dbReference type="AlphaFoldDB" id="A0A6F9DMP5"/>
<evidence type="ECO:0000256" key="11">
    <source>
        <dbReference type="ARBA" id="ARBA00040923"/>
    </source>
</evidence>
<evidence type="ECO:0000256" key="9">
    <source>
        <dbReference type="ARBA" id="ARBA00031350"/>
    </source>
</evidence>
<organism evidence="14">
    <name type="scientific">Phallusia mammillata</name>
    <dbReference type="NCBI Taxonomy" id="59560"/>
    <lineage>
        <taxon>Eukaryota</taxon>
        <taxon>Metazoa</taxon>
        <taxon>Chordata</taxon>
        <taxon>Tunicata</taxon>
        <taxon>Ascidiacea</taxon>
        <taxon>Phlebobranchia</taxon>
        <taxon>Ascidiidae</taxon>
        <taxon>Phallusia</taxon>
    </lineage>
</organism>
<evidence type="ECO:0000256" key="8">
    <source>
        <dbReference type="ARBA" id="ARBA00031323"/>
    </source>
</evidence>
<evidence type="ECO:0000313" key="14">
    <source>
        <dbReference type="EMBL" id="CAB3264707.1"/>
    </source>
</evidence>
<comment type="similarity">
    <text evidence="2">Belongs to the methyltransferase superfamily. L-isoaspartyl/D-aspartyl protein methyltransferase family.</text>
</comment>
<keyword evidence="6 14" id="KW-0808">Transferase</keyword>
<dbReference type="Pfam" id="PF01135">
    <property type="entry name" value="PCMT"/>
    <property type="match status" value="1"/>
</dbReference>
<dbReference type="PANTHER" id="PTHR11579">
    <property type="entry name" value="PROTEIN-L-ISOASPARTATE O-METHYLTRANSFERASE"/>
    <property type="match status" value="1"/>
</dbReference>
<evidence type="ECO:0000256" key="6">
    <source>
        <dbReference type="ARBA" id="ARBA00022679"/>
    </source>
</evidence>
<evidence type="ECO:0000256" key="2">
    <source>
        <dbReference type="ARBA" id="ARBA00005369"/>
    </source>
</evidence>
<dbReference type="GO" id="GO:0004719">
    <property type="term" value="F:protein-L-isoaspartate (D-aspartate) O-methyltransferase activity"/>
    <property type="evidence" value="ECO:0007669"/>
    <property type="project" value="UniProtKB-EC"/>
</dbReference>
<dbReference type="CDD" id="cd02440">
    <property type="entry name" value="AdoMet_MTases"/>
    <property type="match status" value="1"/>
</dbReference>
<feature type="signal peptide" evidence="13">
    <location>
        <begin position="1"/>
        <end position="27"/>
    </location>
</feature>
<proteinExistence type="evidence at transcript level"/>
<dbReference type="SUPFAM" id="SSF53335">
    <property type="entry name" value="S-adenosyl-L-methionine-dependent methyltransferases"/>
    <property type="match status" value="1"/>
</dbReference>
<dbReference type="InterPro" id="IPR029063">
    <property type="entry name" value="SAM-dependent_MTases_sf"/>
</dbReference>
<dbReference type="PANTHER" id="PTHR11579:SF0">
    <property type="entry name" value="PROTEIN-L-ISOASPARTATE(D-ASPARTATE) O-METHYLTRANSFERASE"/>
    <property type="match status" value="1"/>
</dbReference>
<evidence type="ECO:0000256" key="13">
    <source>
        <dbReference type="SAM" id="SignalP"/>
    </source>
</evidence>
<dbReference type="EC" id="2.1.1.77" evidence="3"/>
<comment type="catalytic activity">
    <reaction evidence="10">
        <text>[protein]-L-isoaspartate + S-adenosyl-L-methionine = [protein]-L-isoaspartate alpha-methyl ester + S-adenosyl-L-homocysteine</text>
        <dbReference type="Rhea" id="RHEA:12705"/>
        <dbReference type="Rhea" id="RHEA-COMP:12143"/>
        <dbReference type="Rhea" id="RHEA-COMP:12144"/>
        <dbReference type="ChEBI" id="CHEBI:57856"/>
        <dbReference type="ChEBI" id="CHEBI:59789"/>
        <dbReference type="ChEBI" id="CHEBI:90596"/>
        <dbReference type="ChEBI" id="CHEBI:90598"/>
        <dbReference type="EC" id="2.1.1.77"/>
    </reaction>
    <physiologicalReaction direction="left-to-right" evidence="10">
        <dbReference type="Rhea" id="RHEA:12706"/>
    </physiologicalReaction>
</comment>
<dbReference type="EMBL" id="LR788845">
    <property type="protein sequence ID" value="CAB3264707.1"/>
    <property type="molecule type" value="mRNA"/>
</dbReference>
<gene>
    <name evidence="14" type="primary">Pcmt1</name>
</gene>
<comment type="subcellular location">
    <subcellularLocation>
        <location evidence="1">Cytoplasm</location>
    </subcellularLocation>
</comment>
<evidence type="ECO:0000256" key="7">
    <source>
        <dbReference type="ARBA" id="ARBA00022691"/>
    </source>
</evidence>
<evidence type="ECO:0000256" key="1">
    <source>
        <dbReference type="ARBA" id="ARBA00004496"/>
    </source>
</evidence>
<keyword evidence="7" id="KW-0949">S-adenosyl-L-methionine</keyword>
<reference evidence="14" key="1">
    <citation type="submission" date="2020-04" db="EMBL/GenBank/DDBJ databases">
        <authorList>
            <person name="Neveu A P."/>
        </authorList>
    </citation>
    <scope>NUCLEOTIDE SEQUENCE</scope>
    <source>
        <tissue evidence="14">Whole embryo</tissue>
    </source>
</reference>
<dbReference type="GO" id="GO:0032259">
    <property type="term" value="P:methylation"/>
    <property type="evidence" value="ECO:0007669"/>
    <property type="project" value="UniProtKB-KW"/>
</dbReference>
<sequence length="251" mass="27545">MSMYQKIFAALTAIAVAAIAMAWRSHGKTNLEMINNLRKNGIIKSDSVYEAMKLTDRKHYIPTTPYNDNPQSIGYQATISAPHMHAYALEILHDQLTKGGDVTALDVGSGSGYLTACFARMMGSSGKAYGIEHIPELVNKSLENIRHDEANLLDSGRIVINKGDGRLGYDPDKKRYELYDAIHVGAAADQIPNALLEQLKIGGRLILPVGAAGTTQTFQQWDKGPDGKVTKKDLMKVVYIALTDKKKQWPG</sequence>
<dbReference type="FunFam" id="3.40.50.150:FF:000027">
    <property type="entry name" value="Protein-L-isoaspartate O-methyltransferase"/>
    <property type="match status" value="1"/>
</dbReference>
<keyword evidence="4" id="KW-0963">Cytoplasm</keyword>
<dbReference type="Gene3D" id="3.40.50.150">
    <property type="entry name" value="Vaccinia Virus protein VP39"/>
    <property type="match status" value="1"/>
</dbReference>
<keyword evidence="13" id="KW-0732">Signal</keyword>
<accession>A0A6F9DMP5</accession>
<evidence type="ECO:0000256" key="3">
    <source>
        <dbReference type="ARBA" id="ARBA00011890"/>
    </source>
</evidence>
<evidence type="ECO:0000256" key="4">
    <source>
        <dbReference type="ARBA" id="ARBA00022490"/>
    </source>
</evidence>
<keyword evidence="5 14" id="KW-0489">Methyltransferase</keyword>
<evidence type="ECO:0000256" key="10">
    <source>
        <dbReference type="ARBA" id="ARBA00035815"/>
    </source>
</evidence>
<dbReference type="NCBIfam" id="TIGR00080">
    <property type="entry name" value="pimt"/>
    <property type="match status" value="1"/>
</dbReference>
<evidence type="ECO:0000256" key="12">
    <source>
        <dbReference type="ARBA" id="ARBA00042126"/>
    </source>
</evidence>
<feature type="chain" id="PRO_5026130471" description="Protein-L-isoaspartate(D-aspartate) O-methyltransferase" evidence="13">
    <location>
        <begin position="28"/>
        <end position="251"/>
    </location>
</feature>
<dbReference type="GO" id="GO:0005737">
    <property type="term" value="C:cytoplasm"/>
    <property type="evidence" value="ECO:0007669"/>
    <property type="project" value="UniProtKB-SubCell"/>
</dbReference>
<dbReference type="InterPro" id="IPR000682">
    <property type="entry name" value="PCMT"/>
</dbReference>
<name>A0A6F9DMP5_9ASCI</name>
<evidence type="ECO:0000256" key="5">
    <source>
        <dbReference type="ARBA" id="ARBA00022603"/>
    </source>
</evidence>
<protein>
    <recommendedName>
        <fullName evidence="11">Protein-L-isoaspartate(D-aspartate) O-methyltransferase</fullName>
        <ecNumber evidence="3">2.1.1.77</ecNumber>
    </recommendedName>
    <alternativeName>
        <fullName evidence="9">L-isoaspartyl protein carboxyl methyltransferase</fullName>
    </alternativeName>
    <alternativeName>
        <fullName evidence="12">Protein L-isoaspartyl/D-aspartyl methyltransferase</fullName>
    </alternativeName>
    <alternativeName>
        <fullName evidence="8">Protein-beta-aspartate methyltransferase</fullName>
    </alternativeName>
</protein>